<reference evidence="2" key="1">
    <citation type="submission" date="2020-11" db="EMBL/GenBank/DDBJ databases">
        <authorList>
            <consortium name="DOE Joint Genome Institute"/>
            <person name="Ahrendt S."/>
            <person name="Riley R."/>
            <person name="Andreopoulos W."/>
            <person name="LaButti K."/>
            <person name="Pangilinan J."/>
            <person name="Ruiz-duenas F.J."/>
            <person name="Barrasa J.M."/>
            <person name="Sanchez-Garcia M."/>
            <person name="Camarero S."/>
            <person name="Miyauchi S."/>
            <person name="Serrano A."/>
            <person name="Linde D."/>
            <person name="Babiker R."/>
            <person name="Drula E."/>
            <person name="Ayuso-Fernandez I."/>
            <person name="Pacheco R."/>
            <person name="Padilla G."/>
            <person name="Ferreira P."/>
            <person name="Barriuso J."/>
            <person name="Kellner H."/>
            <person name="Castanera R."/>
            <person name="Alfaro M."/>
            <person name="Ramirez L."/>
            <person name="Pisabarro A.G."/>
            <person name="Kuo A."/>
            <person name="Tritt A."/>
            <person name="Lipzen A."/>
            <person name="He G."/>
            <person name="Yan M."/>
            <person name="Ng V."/>
            <person name="Cullen D."/>
            <person name="Martin F."/>
            <person name="Rosso M.-N."/>
            <person name="Henrissat B."/>
            <person name="Hibbett D."/>
            <person name="Martinez A.T."/>
            <person name="Grigoriev I.V."/>
        </authorList>
    </citation>
    <scope>NUCLEOTIDE SEQUENCE</scope>
    <source>
        <strain evidence="2">AH 44721</strain>
    </source>
</reference>
<sequence>MTPVFLFLVFAMLSQTTLGLYLTKEASLERRARHDPAKIFKDLKEHIFHGEKENIRSGRHMLRAWCSANKSSHGICNIESKLCIFDGSKTVWDDRPGGYTAAHVEKLCMTAISHNVEGKARLHSGQYAIQTHFKRPICVRHDIHKKQNSCYPAGINFRRHPQSGFGSYEIGKLCPLGTGNDVDNYSSGIGHHSRGQSVNCRDIH</sequence>
<evidence type="ECO:0000313" key="2">
    <source>
        <dbReference type="EMBL" id="KAF8902791.1"/>
    </source>
</evidence>
<dbReference type="Proteomes" id="UP000724874">
    <property type="component" value="Unassembled WGS sequence"/>
</dbReference>
<feature type="signal peptide" evidence="1">
    <location>
        <begin position="1"/>
        <end position="19"/>
    </location>
</feature>
<organism evidence="2 3">
    <name type="scientific">Gymnopilus junonius</name>
    <name type="common">Spectacular rustgill mushroom</name>
    <name type="synonym">Gymnopilus spectabilis subsp. junonius</name>
    <dbReference type="NCBI Taxonomy" id="109634"/>
    <lineage>
        <taxon>Eukaryota</taxon>
        <taxon>Fungi</taxon>
        <taxon>Dikarya</taxon>
        <taxon>Basidiomycota</taxon>
        <taxon>Agaricomycotina</taxon>
        <taxon>Agaricomycetes</taxon>
        <taxon>Agaricomycetidae</taxon>
        <taxon>Agaricales</taxon>
        <taxon>Agaricineae</taxon>
        <taxon>Hymenogastraceae</taxon>
        <taxon>Gymnopilus</taxon>
    </lineage>
</organism>
<evidence type="ECO:0000313" key="3">
    <source>
        <dbReference type="Proteomes" id="UP000724874"/>
    </source>
</evidence>
<comment type="caution">
    <text evidence="2">The sequence shown here is derived from an EMBL/GenBank/DDBJ whole genome shotgun (WGS) entry which is preliminary data.</text>
</comment>
<dbReference type="AlphaFoldDB" id="A0A9P5NS94"/>
<dbReference type="OrthoDB" id="2996686at2759"/>
<name>A0A9P5NS94_GYMJU</name>
<dbReference type="EMBL" id="JADNYJ010000034">
    <property type="protein sequence ID" value="KAF8902791.1"/>
    <property type="molecule type" value="Genomic_DNA"/>
</dbReference>
<keyword evidence="3" id="KW-1185">Reference proteome</keyword>
<evidence type="ECO:0000256" key="1">
    <source>
        <dbReference type="SAM" id="SignalP"/>
    </source>
</evidence>
<proteinExistence type="predicted"/>
<keyword evidence="1" id="KW-0732">Signal</keyword>
<protein>
    <submittedName>
        <fullName evidence="2">Uncharacterized protein</fullName>
    </submittedName>
</protein>
<accession>A0A9P5NS94</accession>
<feature type="chain" id="PRO_5040454171" evidence="1">
    <location>
        <begin position="20"/>
        <end position="204"/>
    </location>
</feature>
<gene>
    <name evidence="2" type="ORF">CPB84DRAFT_1775456</name>
</gene>